<evidence type="ECO:0000313" key="3">
    <source>
        <dbReference type="Proteomes" id="UP000324897"/>
    </source>
</evidence>
<evidence type="ECO:0000256" key="1">
    <source>
        <dbReference type="SAM" id="MobiDB-lite"/>
    </source>
</evidence>
<name>A0A5J9WSG9_9POAL</name>
<dbReference type="Proteomes" id="UP000324897">
    <property type="component" value="Chromosome 6"/>
</dbReference>
<dbReference type="Gramene" id="TVU51702">
    <property type="protein sequence ID" value="TVU51702"/>
    <property type="gene ID" value="EJB05_03144"/>
</dbReference>
<dbReference type="AlphaFoldDB" id="A0A5J9WSG9"/>
<proteinExistence type="predicted"/>
<evidence type="ECO:0000313" key="2">
    <source>
        <dbReference type="EMBL" id="TVU51702.1"/>
    </source>
</evidence>
<keyword evidence="3" id="KW-1185">Reference proteome</keyword>
<reference evidence="2 3" key="1">
    <citation type="journal article" date="2019" name="Sci. Rep.">
        <title>A high-quality genome of Eragrostis curvula grass provides insights into Poaceae evolution and supports new strategies to enhance forage quality.</title>
        <authorList>
            <person name="Carballo J."/>
            <person name="Santos B.A.C.M."/>
            <person name="Zappacosta D."/>
            <person name="Garbus I."/>
            <person name="Selva J.P."/>
            <person name="Gallo C.A."/>
            <person name="Diaz A."/>
            <person name="Albertini E."/>
            <person name="Caccamo M."/>
            <person name="Echenique V."/>
        </authorList>
    </citation>
    <scope>NUCLEOTIDE SEQUENCE [LARGE SCALE GENOMIC DNA]</scope>
    <source>
        <strain evidence="3">cv. Victoria</strain>
        <tissue evidence="2">Leaf</tissue>
    </source>
</reference>
<feature type="region of interest" description="Disordered" evidence="1">
    <location>
        <begin position="33"/>
        <end position="97"/>
    </location>
</feature>
<organism evidence="2 3">
    <name type="scientific">Eragrostis curvula</name>
    <name type="common">weeping love grass</name>
    <dbReference type="NCBI Taxonomy" id="38414"/>
    <lineage>
        <taxon>Eukaryota</taxon>
        <taxon>Viridiplantae</taxon>
        <taxon>Streptophyta</taxon>
        <taxon>Embryophyta</taxon>
        <taxon>Tracheophyta</taxon>
        <taxon>Spermatophyta</taxon>
        <taxon>Magnoliopsida</taxon>
        <taxon>Liliopsida</taxon>
        <taxon>Poales</taxon>
        <taxon>Poaceae</taxon>
        <taxon>PACMAD clade</taxon>
        <taxon>Chloridoideae</taxon>
        <taxon>Eragrostideae</taxon>
        <taxon>Eragrostidinae</taxon>
        <taxon>Eragrostis</taxon>
    </lineage>
</organism>
<feature type="compositionally biased region" description="Basic and acidic residues" evidence="1">
    <location>
        <begin position="45"/>
        <end position="62"/>
    </location>
</feature>
<feature type="compositionally biased region" description="Basic residues" evidence="1">
    <location>
        <begin position="81"/>
        <end position="97"/>
    </location>
</feature>
<comment type="caution">
    <text evidence="2">The sequence shown here is derived from an EMBL/GenBank/DDBJ whole genome shotgun (WGS) entry which is preliminary data.</text>
</comment>
<gene>
    <name evidence="2" type="ORF">EJB05_03144</name>
</gene>
<protein>
    <submittedName>
        <fullName evidence="2">Uncharacterized protein</fullName>
    </submittedName>
</protein>
<feature type="non-terminal residue" evidence="2">
    <location>
        <position position="1"/>
    </location>
</feature>
<dbReference type="EMBL" id="RWGY01000002">
    <property type="protein sequence ID" value="TVU51702.1"/>
    <property type="molecule type" value="Genomic_DNA"/>
</dbReference>
<sequence>MIFLRRWDRSSLAFSSVTAPNCFRPPFISGGARGGADAGAAPAAAERHRSSDEAAESGDRSADGGGAGEVGEAVAETARRTAARGRGRRRGGSRRRRPVVGLGRAGWRCGWAWGVRVGWKAARDAMGGRRGLVVAGMAGGRRRRHPAVEGGALSKERRLSLDFGQSAPLLPFAEVVFTFNNPSLFLGVLWGMSYVHLVVSRSQTGATVAPPPQATIETGSNFTVSTMMLLSHFFTFRNHIAQGSTALQGEDGQLFLVDMVLELLGGLISVFCIQPHINGSNFKCKLSGHYGRQLPT</sequence>
<accession>A0A5J9WSG9</accession>